<evidence type="ECO:0000256" key="1">
    <source>
        <dbReference type="SAM" id="Coils"/>
    </source>
</evidence>
<feature type="coiled-coil region" evidence="1">
    <location>
        <begin position="58"/>
        <end position="85"/>
    </location>
</feature>
<keyword evidence="3" id="KW-1185">Reference proteome</keyword>
<name>A0ABT4M5Z6_9BURK</name>
<reference evidence="2" key="1">
    <citation type="submission" date="2022-12" db="EMBL/GenBank/DDBJ databases">
        <title>Bacterial isolates from different developmental stages of Nematostella vectensis.</title>
        <authorList>
            <person name="Fraune S."/>
        </authorList>
    </citation>
    <scope>NUCLEOTIDE SEQUENCE</scope>
    <source>
        <strain evidence="2">G21619-S1</strain>
    </source>
</reference>
<proteinExistence type="predicted"/>
<keyword evidence="1" id="KW-0175">Coiled coil</keyword>
<comment type="caution">
    <text evidence="2">The sequence shown here is derived from an EMBL/GenBank/DDBJ whole genome shotgun (WGS) entry which is preliminary data.</text>
</comment>
<dbReference type="RefSeq" id="WP_269359600.1">
    <property type="nucleotide sequence ID" value="NZ_JAPWHE010000010.1"/>
</dbReference>
<organism evidence="2 3">
    <name type="scientific">Castellaniella denitrificans</name>
    <dbReference type="NCBI Taxonomy" id="56119"/>
    <lineage>
        <taxon>Bacteria</taxon>
        <taxon>Pseudomonadati</taxon>
        <taxon>Pseudomonadota</taxon>
        <taxon>Betaproteobacteria</taxon>
        <taxon>Burkholderiales</taxon>
        <taxon>Alcaligenaceae</taxon>
        <taxon>Castellaniella</taxon>
    </lineage>
</organism>
<evidence type="ECO:0000313" key="3">
    <source>
        <dbReference type="Proteomes" id="UP001068379"/>
    </source>
</evidence>
<protein>
    <submittedName>
        <fullName evidence="2">Uncharacterized protein</fullName>
    </submittedName>
</protein>
<sequence length="114" mass="13138">MSELEYWKECVSIAADECDLKLTDDQIAALAESVQGGHENYGMAFYTPPPSDYYDRIEREWKAKYEALRRDFDAYRNNAETAVKKALRQYDDANVSIGEHGEVFLYGGRVEQIQ</sequence>
<gene>
    <name evidence="2" type="ORF">O4H32_12365</name>
</gene>
<evidence type="ECO:0000313" key="2">
    <source>
        <dbReference type="EMBL" id="MCZ4330739.1"/>
    </source>
</evidence>
<accession>A0ABT4M5Z6</accession>
<dbReference type="Proteomes" id="UP001068379">
    <property type="component" value="Unassembled WGS sequence"/>
</dbReference>
<dbReference type="EMBL" id="JAPWHE010000010">
    <property type="protein sequence ID" value="MCZ4330739.1"/>
    <property type="molecule type" value="Genomic_DNA"/>
</dbReference>